<keyword evidence="7" id="KW-0539">Nucleus</keyword>
<gene>
    <name evidence="13" type="primary">PAC1</name>
    <name evidence="13" type="ORF">AK812_SmicGene23202</name>
</gene>
<dbReference type="GO" id="GO:0031177">
    <property type="term" value="F:phosphopantetheine binding"/>
    <property type="evidence" value="ECO:0007669"/>
    <property type="project" value="InterPro"/>
</dbReference>
<dbReference type="SUPFAM" id="SSF47336">
    <property type="entry name" value="ACP-like"/>
    <property type="match status" value="1"/>
</dbReference>
<name>A0A1Q9DI00_SYMMI</name>
<feature type="domain" description="V-SNARE coiled-coil homology" evidence="12">
    <location>
        <begin position="1236"/>
        <end position="1299"/>
    </location>
</feature>
<dbReference type="SUPFAM" id="SSF48452">
    <property type="entry name" value="TPR-like"/>
    <property type="match status" value="3"/>
</dbReference>
<feature type="domain" description="Carrier" evidence="11">
    <location>
        <begin position="2533"/>
        <end position="2610"/>
    </location>
</feature>
<dbReference type="Gene3D" id="2.130.10.10">
    <property type="entry name" value="YVTN repeat-like/Quinoprotein amine dehydrogenase"/>
    <property type="match status" value="1"/>
</dbReference>
<evidence type="ECO:0000313" key="13">
    <source>
        <dbReference type="EMBL" id="OLP94730.1"/>
    </source>
</evidence>
<evidence type="ECO:0000256" key="6">
    <source>
        <dbReference type="ARBA" id="ARBA00022942"/>
    </source>
</evidence>
<dbReference type="GO" id="GO:0019773">
    <property type="term" value="C:proteasome core complex, alpha-subunit complex"/>
    <property type="evidence" value="ECO:0007669"/>
    <property type="project" value="UniProtKB-UniRule"/>
</dbReference>
<dbReference type="InterPro" id="IPR036322">
    <property type="entry name" value="WD40_repeat_dom_sf"/>
</dbReference>
<dbReference type="InterPro" id="IPR050115">
    <property type="entry name" value="Proteasome_alpha"/>
</dbReference>
<evidence type="ECO:0000256" key="9">
    <source>
        <dbReference type="PROSITE-ProRule" id="PRU00808"/>
    </source>
</evidence>
<dbReference type="SMART" id="SM00028">
    <property type="entry name" value="TPR"/>
    <property type="match status" value="5"/>
</dbReference>
<keyword evidence="4" id="KW-0963">Cytoplasm</keyword>
<dbReference type="SMART" id="SM00320">
    <property type="entry name" value="WD40"/>
    <property type="match status" value="3"/>
</dbReference>
<dbReference type="InterPro" id="IPR009081">
    <property type="entry name" value="PP-bd_ACP"/>
</dbReference>
<dbReference type="SMART" id="SM00948">
    <property type="entry name" value="Proteasome_A_N"/>
    <property type="match status" value="1"/>
</dbReference>
<comment type="function">
    <text evidence="1">The proteasome is a multicatalytic proteinase complex which is characterized by its ability to cleave peptides with Arg, Phe, Tyr, Leu, and Glu adjacent to the leaving group at neutral or slightly basic pH. The proteasome has an ATP-dependent proteolytic activity.</text>
</comment>
<dbReference type="CDD" id="cd03752">
    <property type="entry name" value="proteasome_alpha_type_4"/>
    <property type="match status" value="1"/>
</dbReference>
<dbReference type="Gene3D" id="1.10.1200.10">
    <property type="entry name" value="ACP-like"/>
    <property type="match status" value="1"/>
</dbReference>
<feature type="region of interest" description="Disordered" evidence="10">
    <location>
        <begin position="1221"/>
        <end position="1242"/>
    </location>
</feature>
<dbReference type="EMBL" id="LSRX01000531">
    <property type="protein sequence ID" value="OLP94730.1"/>
    <property type="molecule type" value="Genomic_DNA"/>
</dbReference>
<dbReference type="SUPFAM" id="SSF58038">
    <property type="entry name" value="SNARE fusion complex"/>
    <property type="match status" value="1"/>
</dbReference>
<dbReference type="Proteomes" id="UP000186817">
    <property type="component" value="Unassembled WGS sequence"/>
</dbReference>
<dbReference type="SUPFAM" id="SSF56235">
    <property type="entry name" value="N-terminal nucleophile aminohydrolases (Ntn hydrolases)"/>
    <property type="match status" value="1"/>
</dbReference>
<evidence type="ECO:0000256" key="5">
    <source>
        <dbReference type="ARBA" id="ARBA00022553"/>
    </source>
</evidence>
<dbReference type="InterPro" id="IPR000426">
    <property type="entry name" value="Proteasome_asu_N"/>
</dbReference>
<proteinExistence type="inferred from homology"/>
<evidence type="ECO:0000256" key="10">
    <source>
        <dbReference type="SAM" id="MobiDB-lite"/>
    </source>
</evidence>
<dbReference type="InterPro" id="IPR016050">
    <property type="entry name" value="Proteasome_bsu_CS"/>
</dbReference>
<dbReference type="GO" id="GO:0006511">
    <property type="term" value="P:ubiquitin-dependent protein catabolic process"/>
    <property type="evidence" value="ECO:0007669"/>
    <property type="project" value="InterPro"/>
</dbReference>
<evidence type="ECO:0000256" key="1">
    <source>
        <dbReference type="ARBA" id="ARBA00002000"/>
    </source>
</evidence>
<dbReference type="PROSITE" id="PS50075">
    <property type="entry name" value="CARRIER"/>
    <property type="match status" value="1"/>
</dbReference>
<accession>A0A1Q9DI00</accession>
<dbReference type="GO" id="GO:0005634">
    <property type="term" value="C:nucleus"/>
    <property type="evidence" value="ECO:0007669"/>
    <property type="project" value="UniProtKB-SubCell"/>
</dbReference>
<dbReference type="InterPro" id="IPR029055">
    <property type="entry name" value="Ntn_hydrolases_N"/>
</dbReference>
<feature type="compositionally biased region" description="Polar residues" evidence="10">
    <location>
        <begin position="1223"/>
        <end position="1241"/>
    </location>
</feature>
<dbReference type="PROSITE" id="PS50892">
    <property type="entry name" value="V_SNARE"/>
    <property type="match status" value="1"/>
</dbReference>
<dbReference type="Pfam" id="PF00550">
    <property type="entry name" value="PP-binding"/>
    <property type="match status" value="1"/>
</dbReference>
<dbReference type="PROSITE" id="PS00854">
    <property type="entry name" value="PROTEASOME_BETA_1"/>
    <property type="match status" value="1"/>
</dbReference>
<dbReference type="InterPro" id="IPR001680">
    <property type="entry name" value="WD40_rpt"/>
</dbReference>
<dbReference type="PROSITE" id="PS00388">
    <property type="entry name" value="PROTEASOME_ALPHA_1"/>
    <property type="match status" value="1"/>
</dbReference>
<evidence type="ECO:0000256" key="2">
    <source>
        <dbReference type="ARBA" id="ARBA00004123"/>
    </source>
</evidence>
<evidence type="ECO:0000256" key="8">
    <source>
        <dbReference type="PROSITE-ProRule" id="PRU00290"/>
    </source>
</evidence>
<evidence type="ECO:0000256" key="3">
    <source>
        <dbReference type="ARBA" id="ARBA00022450"/>
    </source>
</evidence>
<dbReference type="InterPro" id="IPR015943">
    <property type="entry name" value="WD40/YVTN_repeat-like_dom_sf"/>
</dbReference>
<dbReference type="InterPro" id="IPR036736">
    <property type="entry name" value="ACP-like_sf"/>
</dbReference>
<dbReference type="OrthoDB" id="431557at2759"/>
<dbReference type="InterPro" id="IPR042855">
    <property type="entry name" value="V_SNARE_CC"/>
</dbReference>
<dbReference type="Gene3D" id="3.60.20.10">
    <property type="entry name" value="Glutamine Phosphoribosylpyrophosphate, subunit 1, domain 1"/>
    <property type="match status" value="1"/>
</dbReference>
<comment type="similarity">
    <text evidence="9">Belongs to the peptidase T1A family.</text>
</comment>
<dbReference type="InterPro" id="IPR011990">
    <property type="entry name" value="TPR-like_helical_dom_sf"/>
</dbReference>
<keyword evidence="6 9" id="KW-0647">Proteasome</keyword>
<evidence type="ECO:0000313" key="14">
    <source>
        <dbReference type="Proteomes" id="UP000186817"/>
    </source>
</evidence>
<dbReference type="Gene3D" id="1.20.5.110">
    <property type="match status" value="1"/>
</dbReference>
<dbReference type="InterPro" id="IPR020806">
    <property type="entry name" value="PKS_PP-bd"/>
</dbReference>
<evidence type="ECO:0000259" key="12">
    <source>
        <dbReference type="PROSITE" id="PS50892"/>
    </source>
</evidence>
<evidence type="ECO:0000256" key="7">
    <source>
        <dbReference type="ARBA" id="ARBA00023242"/>
    </source>
</evidence>
<keyword evidence="8" id="KW-0175">Coiled coil</keyword>
<keyword evidence="5" id="KW-0597">Phosphoprotein</keyword>
<dbReference type="CDD" id="cd15873">
    <property type="entry name" value="R-SNARE_STXBP5_6"/>
    <property type="match status" value="1"/>
</dbReference>
<dbReference type="InterPro" id="IPR001353">
    <property type="entry name" value="Proteasome_sua/b"/>
</dbReference>
<dbReference type="SMART" id="SM00823">
    <property type="entry name" value="PKS_PP"/>
    <property type="match status" value="1"/>
</dbReference>
<dbReference type="Pfam" id="PF00227">
    <property type="entry name" value="Proteasome"/>
    <property type="match status" value="1"/>
</dbReference>
<organism evidence="13 14">
    <name type="scientific">Symbiodinium microadriaticum</name>
    <name type="common">Dinoflagellate</name>
    <name type="synonym">Zooxanthella microadriatica</name>
    <dbReference type="NCBI Taxonomy" id="2951"/>
    <lineage>
        <taxon>Eukaryota</taxon>
        <taxon>Sar</taxon>
        <taxon>Alveolata</taxon>
        <taxon>Dinophyceae</taxon>
        <taxon>Suessiales</taxon>
        <taxon>Symbiodiniaceae</taxon>
        <taxon>Symbiodinium</taxon>
    </lineage>
</organism>
<dbReference type="FunFam" id="3.60.20.10:FF:000031">
    <property type="entry name" value="Proteasome subunit alpha type"/>
    <property type="match status" value="1"/>
</dbReference>
<protein>
    <submittedName>
        <fullName evidence="13">Proteasome subunit alpha type-4-A</fullName>
    </submittedName>
</protein>
<evidence type="ECO:0000259" key="11">
    <source>
        <dbReference type="PROSITE" id="PS50075"/>
    </source>
</evidence>
<dbReference type="InterPro" id="IPR023332">
    <property type="entry name" value="Proteasome_alpha-type"/>
</dbReference>
<dbReference type="PROSITE" id="PS51475">
    <property type="entry name" value="PROTEASOME_ALPHA_2"/>
    <property type="match status" value="1"/>
</dbReference>
<comment type="subcellular location">
    <subcellularLocation>
        <location evidence="2">Nucleus</location>
    </subcellularLocation>
</comment>
<dbReference type="SUPFAM" id="SSF50978">
    <property type="entry name" value="WD40 repeat-like"/>
    <property type="match status" value="2"/>
</dbReference>
<dbReference type="PANTHER" id="PTHR11599">
    <property type="entry name" value="PROTEASOME SUBUNIT ALPHA/BETA"/>
    <property type="match status" value="1"/>
</dbReference>
<sequence>MAFLKEGFSKIIHAVKGDASQSVPYDGRLSADCFKMHEGILLGIENLVPRTLAYLPGAGLIGFCTAAGHVKLVSDEHEMTLTNQAAPFQPEFLCFPRAGLILLVGVATSPQNPATAPQSSSSVGPPKSASWMAQWWELSGGGPHLPQSAWLRFGVTCTATAEDACLVFLGTDEGDVRVFDAGERPHVGSYCISFASLHNHKKPQSLACPITAVAVVPQSAPELLVATGDGTLVLWSFDKHRVCRTYDCSSPVVSLAWCPSGSHFLAASRSDMSIFCRSSSSALVRVALPGGISQLANILQWVVGDLSAIPHDKLPKHLGQVLLLRTIPNAALLRVSGESWSHVEPIMADVTSAVLCHGNPDGQLCGCPNLPAAALAQVGSTGEETARQDTLNQCVLAVRRTQTGASAVSVLGSGATRVWPASWGSLQLFNVSCIQLLPKQALQLQDAAEASEASLLETCPKASQAENSAGEPRVQWAVRDGTLQDSVGTSCSEGFSSTDGWFILTGCDGVSDAGHAVGDTLDWKLPSDVQLVECEASFSLDAKVLITIWDDAGTENTLQLDVPEQLASWGTMQHDVELAPGAELCLQFQADADCAGFSVAVDACSLPCRVQRPQAMLWRCQQGELRLRHMFARISSTDCLEDPTVFSTEEPCKQLSPTQLVEMMFAHHVAHFRSFVQGTFLSPNCEAFVGSWALLAGGCQGLLCSGHKDGCIRIWLRSHSSVLLLHVLSVQSRASLPWRPRFDPSSGLLEPGPGSGDRQIYDGVDSCPPFPVEASGQNVAITAVSLELAAGAVVAGCSSGEVVLFMWQNEAQKPSPAETAEWKVQSLLLAAQECGTGGSGAQVPEPPELPAGFVCSMRLRQHEACVKQLQIISEGRSFQILSVDATSRFCVVDCSSGQLLFSQSLASLSSEVSQPKVPQPPAETLDAVVTSNCILQVSRSSPAHAAVPAMDANQLKMNLLAKDATEPAPKAYLLAFSSGELRQVAGPSNDLKLLDNRIRETRLPQLAGGSFLGCFLNSDFLLTIQSFGLNVFKREGDNLHSAGQSIKFSTRAMEAGVVDFDGELCLYAILRSGQLDILALPSLHSIASLPVGACAAQALKGQADATDGDQVGFFPGGSGICSDGYMALHYDGALWIGGASEARECRALEASAKAASSAYLMQKLHGLPASDAPERGPKPVGILGTLFGRTQKTMRDCLLPAEPLPAEVDGNLLDQGRGLAPAWQSQGRAQSHSAPQTQTTRHAAANVREALAGATANAVERGDKISSLADSSRRLADNADQFLDLAKQLNAQQNRWFWREQRLAMARRGISNYEPSGGPQQFNIFWQETLRSSNDGISGIKQAYDLPAKSSFKNVTTTNRELMRKPRDFVLAAPNPELRMALAEPSGDFGRAGRSSWHYNLSRPLGRKVKLHSMASASFDGEHLPHMASLTGTWSTLKYGWNGTATANAQTFNTIFPAVSDDEPPQLSRPSTHAGTSIEAALRLARSPRRSLVPVAGTSGTLKELHNLWCVVHSWSMARRYDSRTTTFSPEGRLYQVEYAMEAINLAGSTVGVLAEDGVVLAGEKKTTSKLLDQAKQHEKLFQLDDAMFCAVAGITSDANILINRLRLSAQQHAYSFSEPMPVEQLVTSICDYKQGYTQFGGLRPFGVSFLVAGYDVHHGFQLYHTDPSGNFSGWKGYAIGVNNNTAMQIMRQDWKPGMKIQEALELTAKVLVKTMDTASPTAERLEFGIVYKTPEGQVKFRMLKDTEINKLMADATPKEGEEGDEQGMCDRYGAKKHRSSIWLPFLSTDSHFERVLWAFGAPSASKSVNGFMAPKGEAGDSPDLEARAILDEAEKLLTLGKLEESSEQALVAREYFLETGDLASEAEAFRIEILAKQDEGEYGARTGEVVLKASEIDLLCEIELSRAKAAGDIKAEAVLLYTLVEVNVTRSTHKMRTESKKWCDESIRLFEQLGETFWQARAVLMMVNVQHKFQDSDNMHKYAKQAHELFGRVGDRKRQGMALHASSLAYLGEKNTPAAIDCGLQALAIYRDIGDRRLEIAELKTIAVWRMGLEGNQGKIAAREALEALELSRKYTEPNQETVTLHVALQALLQIGERKEALRAAQISLKRFQKDPRLQMETATLQVLVDELQGKKTQNEMELMQGIKSRKQRMHILIDLARSHCNNGQMDEAEAAVAEGLELAREFGKTLREAQGLRILAQLQLARGNHYQAMSSVKKSRKLSTQDEDKEGEASAWLLQAECHAAARSFDEAQVCCREAHAICEEHDLYKKEIEVWHRVVELHMATSHPDAALQAAAKRVEVVQRNNGSVKEQVEALDMLCSLMLVQKNVPEAEKAAAEMLRLAKLNESLVDLELAALSQLVQVNIVRLSETPGQGSFAGKALQYAEQGWSLACRDAASIEYKSAAKYWQAEALICVGRHQQALTAAYEAEALFHQTKRSKDHGGMLRCLLLQGRLAKALGRLDEAIQCAERAIQNAVETGNSSGEKMAREEMQRIRQPDEDYADYEPEPAYETRASRPEDAANVVRSHGIDRELVKQKLSTHVQNVLTEEQHVDAESPLMDLGLDSLSAIDLQNLIASSFPFMVDTATVLFDYPTLRELTEHIVEQSQLAGV</sequence>
<dbReference type="Pfam" id="PF10584">
    <property type="entry name" value="Proteasome_A_N"/>
    <property type="match status" value="1"/>
</dbReference>
<keyword evidence="3" id="KW-0596">Phosphopantetheine</keyword>
<comment type="caution">
    <text evidence="13">The sequence shown here is derived from an EMBL/GenBank/DDBJ whole genome shotgun (WGS) entry which is preliminary data.</text>
</comment>
<keyword evidence="14" id="KW-1185">Reference proteome</keyword>
<dbReference type="NCBIfam" id="NF003075">
    <property type="entry name" value="PRK03996.1"/>
    <property type="match status" value="1"/>
</dbReference>
<dbReference type="InterPro" id="IPR019734">
    <property type="entry name" value="TPR_rpt"/>
</dbReference>
<reference evidence="13 14" key="1">
    <citation type="submission" date="2016-02" db="EMBL/GenBank/DDBJ databases">
        <title>Genome analysis of coral dinoflagellate symbionts highlights evolutionary adaptations to a symbiotic lifestyle.</title>
        <authorList>
            <person name="Aranda M."/>
            <person name="Li Y."/>
            <person name="Liew Y.J."/>
            <person name="Baumgarten S."/>
            <person name="Simakov O."/>
            <person name="Wilson M."/>
            <person name="Piel J."/>
            <person name="Ashoor H."/>
            <person name="Bougouffa S."/>
            <person name="Bajic V.B."/>
            <person name="Ryu T."/>
            <person name="Ravasi T."/>
            <person name="Bayer T."/>
            <person name="Micklem G."/>
            <person name="Kim H."/>
            <person name="Bhak J."/>
            <person name="Lajeunesse T.C."/>
            <person name="Voolstra C.R."/>
        </authorList>
    </citation>
    <scope>NUCLEOTIDE SEQUENCE [LARGE SCALE GENOMIC DNA]</scope>
    <source>
        <strain evidence="13 14">CCMP2467</strain>
    </source>
</reference>
<dbReference type="Gene3D" id="1.25.40.10">
    <property type="entry name" value="Tetratricopeptide repeat domain"/>
    <property type="match status" value="3"/>
</dbReference>
<evidence type="ECO:0000256" key="4">
    <source>
        <dbReference type="ARBA" id="ARBA00022490"/>
    </source>
</evidence>